<evidence type="ECO:0008006" key="3">
    <source>
        <dbReference type="Google" id="ProtNLM"/>
    </source>
</evidence>
<dbReference type="RefSeq" id="WP_085218784.1">
    <property type="nucleotide sequence ID" value="NZ_LT840185.1"/>
</dbReference>
<evidence type="ECO:0000313" key="1">
    <source>
        <dbReference type="EMBL" id="SMF73704.1"/>
    </source>
</evidence>
<dbReference type="InterPro" id="IPR007420">
    <property type="entry name" value="DUF465"/>
</dbReference>
<name>A0A1X7GRZ4_9SPHN</name>
<dbReference type="EMBL" id="LT840185">
    <property type="protein sequence ID" value="SMF73704.1"/>
    <property type="molecule type" value="Genomic_DNA"/>
</dbReference>
<organism evidence="1 2">
    <name type="scientific">Allosphingosinicella indica</name>
    <dbReference type="NCBI Taxonomy" id="941907"/>
    <lineage>
        <taxon>Bacteria</taxon>
        <taxon>Pseudomonadati</taxon>
        <taxon>Pseudomonadota</taxon>
        <taxon>Alphaproteobacteria</taxon>
        <taxon>Sphingomonadales</taxon>
        <taxon>Sphingomonadaceae</taxon>
        <taxon>Allosphingosinicella</taxon>
    </lineage>
</organism>
<dbReference type="AlphaFoldDB" id="A0A1X7GRZ4"/>
<dbReference type="STRING" id="941907.SAMN06295910_2168"/>
<dbReference type="Proteomes" id="UP000192934">
    <property type="component" value="Chromosome I"/>
</dbReference>
<evidence type="ECO:0000313" key="2">
    <source>
        <dbReference type="Proteomes" id="UP000192934"/>
    </source>
</evidence>
<protein>
    <recommendedName>
        <fullName evidence="3">DUF465 domain-containing protein</fullName>
    </recommendedName>
</protein>
<accession>A0A1X7GRZ4</accession>
<dbReference type="OrthoDB" id="7392037at2"/>
<dbReference type="Pfam" id="PF04325">
    <property type="entry name" value="DUF465"/>
    <property type="match status" value="1"/>
</dbReference>
<sequence length="51" mass="5703">MQQAHLSALEQKHAGLEAMIAAENQRPHPDDTLVARLKKEKLRVKEVIAGM</sequence>
<gene>
    <name evidence="1" type="ORF">SAMN06295910_2168</name>
</gene>
<keyword evidence="2" id="KW-1185">Reference proteome</keyword>
<dbReference type="Gene3D" id="6.10.280.50">
    <property type="match status" value="1"/>
</dbReference>
<proteinExistence type="predicted"/>
<reference evidence="2" key="1">
    <citation type="submission" date="2017-04" db="EMBL/GenBank/DDBJ databases">
        <authorList>
            <person name="Varghese N."/>
            <person name="Submissions S."/>
        </authorList>
    </citation>
    <scope>NUCLEOTIDE SEQUENCE [LARGE SCALE GENOMIC DNA]</scope>
    <source>
        <strain evidence="2">Dd16</strain>
    </source>
</reference>
<dbReference type="InterPro" id="IPR038444">
    <property type="entry name" value="DUF465_sf"/>
</dbReference>